<dbReference type="InterPro" id="IPR036691">
    <property type="entry name" value="Endo/exonu/phosph_ase_sf"/>
</dbReference>
<gene>
    <name evidence="2" type="ORF">CSEC_1988</name>
</gene>
<evidence type="ECO:0000313" key="3">
    <source>
        <dbReference type="Proteomes" id="UP000031552"/>
    </source>
</evidence>
<dbReference type="GO" id="GO:0000175">
    <property type="term" value="F:3'-5'-RNA exonuclease activity"/>
    <property type="evidence" value="ECO:0007669"/>
    <property type="project" value="TreeGrafter"/>
</dbReference>
<evidence type="ECO:0000313" key="2">
    <source>
        <dbReference type="EMBL" id="CDR34795.1"/>
    </source>
</evidence>
<name>A0A090D2P3_9BACT</name>
<dbReference type="Gene3D" id="3.60.10.10">
    <property type="entry name" value="Endonuclease/exonuclease/phosphatase"/>
    <property type="match status" value="1"/>
</dbReference>
<feature type="domain" description="Endonuclease/exonuclease/phosphatase" evidence="1">
    <location>
        <begin position="57"/>
        <end position="124"/>
    </location>
</feature>
<dbReference type="PANTHER" id="PTHR12121:SF36">
    <property type="entry name" value="ENDONUCLEASE_EXONUCLEASE_PHOSPHATASE DOMAIN-CONTAINING PROTEIN"/>
    <property type="match status" value="1"/>
</dbReference>
<dbReference type="STRING" id="1437425.CSEC_1988"/>
<dbReference type="InterPro" id="IPR005135">
    <property type="entry name" value="Endo/exonuclease/phosphatase"/>
</dbReference>
<protein>
    <recommendedName>
        <fullName evidence="1">Endonuclease/exonuclease/phosphatase domain-containing protein</fullName>
    </recommendedName>
</protein>
<evidence type="ECO:0000259" key="1">
    <source>
        <dbReference type="Pfam" id="PF03372"/>
    </source>
</evidence>
<comment type="caution">
    <text evidence="2">The sequence shown here is derived from an EMBL/GenBank/DDBJ whole genome shotgun (WGS) entry which is preliminary data.</text>
</comment>
<dbReference type="Pfam" id="PF03372">
    <property type="entry name" value="Exo_endo_phos"/>
    <property type="match status" value="1"/>
</dbReference>
<sequence length="286" mass="31899">MHNIIAAVSIATYNILDPFYAVYWAEPAGLNEEGLAASRETLRASAQTMDKDWETYSNWNQRQETVAKNIQSADIVCLQEVSETTLANLQELTNYQLAAVSYSHIPGLPSFGNAILYNKEKVNLEEGSVLTCESPPAIRGAAVGIFKIGTKLIKVASLHLSGYYSKEPDLIKKQASKKRGFDELQNFKRQIESQVQGLDGIVIAGDFNESKDEEEQELYRPGVLMEAGYLCDNCFSATEPLKNRKIDWLFFKSLKGEEPALTPLGLEELKQASDHHMSGTGLEWRN</sequence>
<dbReference type="EMBL" id="CCEJ010000009">
    <property type="protein sequence ID" value="CDR34795.1"/>
    <property type="molecule type" value="Genomic_DNA"/>
</dbReference>
<dbReference type="AlphaFoldDB" id="A0A090D2P3"/>
<organism evidence="2 3">
    <name type="scientific">Candidatus Criblamydia sequanensis CRIB-18</name>
    <dbReference type="NCBI Taxonomy" id="1437425"/>
    <lineage>
        <taxon>Bacteria</taxon>
        <taxon>Pseudomonadati</taxon>
        <taxon>Chlamydiota</taxon>
        <taxon>Chlamydiia</taxon>
        <taxon>Parachlamydiales</taxon>
        <taxon>Candidatus Criblamydiaceae</taxon>
        <taxon>Candidatus Criblamydia</taxon>
    </lineage>
</organism>
<dbReference type="SUPFAM" id="SSF56219">
    <property type="entry name" value="DNase I-like"/>
    <property type="match status" value="1"/>
</dbReference>
<reference evidence="2" key="1">
    <citation type="submission" date="2013-12" db="EMBL/GenBank/DDBJ databases">
        <authorList>
            <person name="Linke B."/>
        </authorList>
    </citation>
    <scope>NUCLEOTIDE SEQUENCE [LARGE SCALE GENOMIC DNA]</scope>
    <source>
        <strain evidence="2">CRIB-18</strain>
    </source>
</reference>
<accession>A0A090D2P3</accession>
<dbReference type="RefSeq" id="WP_041018326.1">
    <property type="nucleotide sequence ID" value="NZ_CCEJ010000009.1"/>
</dbReference>
<proteinExistence type="predicted"/>
<dbReference type="OrthoDB" id="20825at2"/>
<keyword evidence="3" id="KW-1185">Reference proteome</keyword>
<dbReference type="InterPro" id="IPR050410">
    <property type="entry name" value="CCR4/nocturin_mRNA_transcr"/>
</dbReference>
<dbReference type="Proteomes" id="UP000031552">
    <property type="component" value="Unassembled WGS sequence"/>
</dbReference>
<dbReference type="PANTHER" id="PTHR12121">
    <property type="entry name" value="CARBON CATABOLITE REPRESSOR PROTEIN 4"/>
    <property type="match status" value="1"/>
</dbReference>
<reference evidence="2" key="2">
    <citation type="submission" date="2014-09" db="EMBL/GenBank/DDBJ databases">
        <title>Criblamydia sequanensis harbors a mega-plasmid encoding arsenite resistance.</title>
        <authorList>
            <person name="Bertelli C."/>
            <person name="Goesmann A."/>
            <person name="Greub G."/>
        </authorList>
    </citation>
    <scope>NUCLEOTIDE SEQUENCE [LARGE SCALE GENOMIC DNA]</scope>
    <source>
        <strain evidence="2">CRIB-18</strain>
    </source>
</reference>